<reference evidence="4" key="1">
    <citation type="submission" date="2021-12" db="EMBL/GenBank/DDBJ databases">
        <title>Prjna785345.</title>
        <authorList>
            <person name="Rujirawat T."/>
            <person name="Krajaejun T."/>
        </authorList>
    </citation>
    <scope>NUCLEOTIDE SEQUENCE</scope>
    <source>
        <strain evidence="4">Pi057C3</strain>
    </source>
</reference>
<dbReference type="InterPro" id="IPR029063">
    <property type="entry name" value="SAM-dependent_MTases_sf"/>
</dbReference>
<organism evidence="4 5">
    <name type="scientific">Pythium insidiosum</name>
    <name type="common">Pythiosis disease agent</name>
    <dbReference type="NCBI Taxonomy" id="114742"/>
    <lineage>
        <taxon>Eukaryota</taxon>
        <taxon>Sar</taxon>
        <taxon>Stramenopiles</taxon>
        <taxon>Oomycota</taxon>
        <taxon>Peronosporomycetes</taxon>
        <taxon>Pythiales</taxon>
        <taxon>Pythiaceae</taxon>
        <taxon>Pythium</taxon>
    </lineage>
</organism>
<dbReference type="InterPro" id="IPR003593">
    <property type="entry name" value="AAA+_ATPase"/>
</dbReference>
<protein>
    <recommendedName>
        <fullName evidence="3">AAA+ ATPase domain-containing protein</fullName>
    </recommendedName>
</protein>
<dbReference type="InterPro" id="IPR003959">
    <property type="entry name" value="ATPase_AAA_core"/>
</dbReference>
<dbReference type="Gene3D" id="3.40.50.150">
    <property type="entry name" value="Vaccinia Virus protein VP39"/>
    <property type="match status" value="1"/>
</dbReference>
<name>A0AAD5Q6R5_PYTIN</name>
<dbReference type="SUPFAM" id="SSF52540">
    <property type="entry name" value="P-loop containing nucleoside triphosphate hydrolases"/>
    <property type="match status" value="2"/>
</dbReference>
<dbReference type="PANTHER" id="PTHR23077:SF27">
    <property type="entry name" value="ATPASE FAMILY GENE 2 PROTEIN HOMOLOG A"/>
    <property type="match status" value="1"/>
</dbReference>
<dbReference type="GO" id="GO:0005737">
    <property type="term" value="C:cytoplasm"/>
    <property type="evidence" value="ECO:0007669"/>
    <property type="project" value="TreeGrafter"/>
</dbReference>
<evidence type="ECO:0000256" key="1">
    <source>
        <dbReference type="ARBA" id="ARBA00022741"/>
    </source>
</evidence>
<feature type="domain" description="AAA+ ATPase" evidence="3">
    <location>
        <begin position="167"/>
        <end position="533"/>
    </location>
</feature>
<keyword evidence="1" id="KW-0547">Nucleotide-binding</keyword>
<accession>A0AAD5Q6R5</accession>
<dbReference type="AlphaFoldDB" id="A0AAD5Q6R5"/>
<dbReference type="Pfam" id="PF00004">
    <property type="entry name" value="AAA"/>
    <property type="match status" value="2"/>
</dbReference>
<dbReference type="InterPro" id="IPR050168">
    <property type="entry name" value="AAA_ATPase_domain"/>
</dbReference>
<dbReference type="GO" id="GO:0008168">
    <property type="term" value="F:methyltransferase activity"/>
    <property type="evidence" value="ECO:0007669"/>
    <property type="project" value="InterPro"/>
</dbReference>
<dbReference type="Pfam" id="PF05971">
    <property type="entry name" value="Methyltransf_10"/>
    <property type="match status" value="1"/>
</dbReference>
<dbReference type="Pfam" id="PF17862">
    <property type="entry name" value="AAA_lid_3"/>
    <property type="match status" value="1"/>
</dbReference>
<dbReference type="EMBL" id="JAKCXM010000490">
    <property type="protein sequence ID" value="KAJ0393471.1"/>
    <property type="molecule type" value="Genomic_DNA"/>
</dbReference>
<dbReference type="GO" id="GO:0016887">
    <property type="term" value="F:ATP hydrolysis activity"/>
    <property type="evidence" value="ECO:0007669"/>
    <property type="project" value="InterPro"/>
</dbReference>
<evidence type="ECO:0000313" key="4">
    <source>
        <dbReference type="EMBL" id="KAJ0393471.1"/>
    </source>
</evidence>
<dbReference type="Proteomes" id="UP001209570">
    <property type="component" value="Unassembled WGS sequence"/>
</dbReference>
<dbReference type="InterPro" id="IPR010286">
    <property type="entry name" value="METTL16/RlmF"/>
</dbReference>
<keyword evidence="2" id="KW-0067">ATP-binding</keyword>
<keyword evidence="5" id="KW-1185">Reference proteome</keyword>
<proteinExistence type="predicted"/>
<dbReference type="SMART" id="SM00382">
    <property type="entry name" value="AAA"/>
    <property type="match status" value="1"/>
</dbReference>
<dbReference type="PANTHER" id="PTHR23077">
    <property type="entry name" value="AAA-FAMILY ATPASE"/>
    <property type="match status" value="1"/>
</dbReference>
<dbReference type="Gene3D" id="1.10.8.60">
    <property type="match status" value="1"/>
</dbReference>
<dbReference type="InterPro" id="IPR027417">
    <property type="entry name" value="P-loop_NTPase"/>
</dbReference>
<dbReference type="InterPro" id="IPR041569">
    <property type="entry name" value="AAA_lid_3"/>
</dbReference>
<sequence>MKVDIDVREVASADQAACSCRVGVVRGLTLVFLDRECPPKNVLMGLEATINTLLAGIYLWEGRSIAVNWFNTLEHVSCREVVWAVEGSCCAASVGVVAETTVVKLAFRLDGSQKTSTTHVSAFKSVEECVDIIQRKVGGTSAPSKALIGAIMNRLEPRGDDKLITGSPVGAVITGLPGSGKTLLAKVVGDVIGVPCRHLNAADIFQTYVGHSEATLAKVFEDLARQTPSLLIIDGLEAIATTRHGLADAESSLEVGVLGTLIASLDRLRLSGTRAFVIGTTSRFEDLDSAVYSNGRMETIVRLEPPSQPERFAILRVMTKGWPLDETDGGLLERLSDATGGYVGADLLSVCQKALQASINDVDTANNVAGNAKAKLHYRHFEKAMATTFPSVLQAHHMSLRQQQDVDASLPNLLTKVVGDTEKALRELFHTARSAAPCVLFFDQIESIAPVRGFDTSTEQTFDRLLSMLLVEMDGFSTSRQSLEDSMTSAEAHNAFLRQHVVILASTTHKHHLDPAILRPGRFDVHIELRLPDYRARVQLVLDCLEKIPIDFTAASDPQLTSADGLAAFIAANTEGFTAADLSSLFREAAMATMRSNFHASAVAVSELTKTLLAHDFGIEWTMPIDRLCPPLPNRLNYLHWIEDLLQRAGVDPFDKSDGDAVFGIDIGTGASCIYALLGAKMNGWRFLATEIDETSFVSAQDNVARNNLEKLISVQRVRTTDLLQEPLQTVDSDQSFHFSMCNPPFFDDLNEADTNPDVCCMGASHEMVFPGGEVGFISHMINDSMIMDVGHFVK</sequence>
<evidence type="ECO:0000259" key="3">
    <source>
        <dbReference type="SMART" id="SM00382"/>
    </source>
</evidence>
<evidence type="ECO:0000313" key="5">
    <source>
        <dbReference type="Proteomes" id="UP001209570"/>
    </source>
</evidence>
<evidence type="ECO:0000256" key="2">
    <source>
        <dbReference type="ARBA" id="ARBA00022840"/>
    </source>
</evidence>
<gene>
    <name evidence="4" type="ORF">P43SY_003824</name>
</gene>
<dbReference type="GO" id="GO:0005524">
    <property type="term" value="F:ATP binding"/>
    <property type="evidence" value="ECO:0007669"/>
    <property type="project" value="UniProtKB-KW"/>
</dbReference>
<comment type="caution">
    <text evidence="4">The sequence shown here is derived from an EMBL/GenBank/DDBJ whole genome shotgun (WGS) entry which is preliminary data.</text>
</comment>
<dbReference type="SUPFAM" id="SSF53335">
    <property type="entry name" value="S-adenosyl-L-methionine-dependent methyltransferases"/>
    <property type="match status" value="1"/>
</dbReference>
<dbReference type="Gene3D" id="3.40.50.300">
    <property type="entry name" value="P-loop containing nucleotide triphosphate hydrolases"/>
    <property type="match status" value="2"/>
</dbReference>